<dbReference type="EMBL" id="SGWY01000001">
    <property type="protein sequence ID" value="RZS68705.1"/>
    <property type="molecule type" value="Genomic_DNA"/>
</dbReference>
<proteinExistence type="predicted"/>
<evidence type="ECO:0000313" key="2">
    <source>
        <dbReference type="Proteomes" id="UP000293289"/>
    </source>
</evidence>
<sequence length="113" mass="12292">MTVGDDGGRWELSYTDEDIALARRIIAAAVAGRIEERKAFGRSRVVVTFEDGETIGETGYSGCASLVVPQPGWTRWGEGIRYEPFGRHSPTRASTNGTIFDARRSVVAVTPVC</sequence>
<dbReference type="RefSeq" id="WP_130351980.1">
    <property type="nucleotide sequence ID" value="NZ_SGWY01000001.1"/>
</dbReference>
<comment type="caution">
    <text evidence="1">The sequence shown here is derived from an EMBL/GenBank/DDBJ whole genome shotgun (WGS) entry which is preliminary data.</text>
</comment>
<protein>
    <submittedName>
        <fullName evidence="1">Uncharacterized protein</fullName>
    </submittedName>
</protein>
<dbReference type="AlphaFoldDB" id="A0A4Q7MK61"/>
<keyword evidence="2" id="KW-1185">Reference proteome</keyword>
<dbReference type="OrthoDB" id="5019571at2"/>
<organism evidence="1 2">
    <name type="scientific">Agromyces ramosus</name>
    <dbReference type="NCBI Taxonomy" id="33879"/>
    <lineage>
        <taxon>Bacteria</taxon>
        <taxon>Bacillati</taxon>
        <taxon>Actinomycetota</taxon>
        <taxon>Actinomycetes</taxon>
        <taxon>Micrococcales</taxon>
        <taxon>Microbacteriaceae</taxon>
        <taxon>Agromyces</taxon>
    </lineage>
</organism>
<dbReference type="Proteomes" id="UP000293289">
    <property type="component" value="Unassembled WGS sequence"/>
</dbReference>
<accession>A0A4Q7MK61</accession>
<name>A0A4Q7MK61_9MICO</name>
<reference evidence="1 2" key="1">
    <citation type="submission" date="2019-02" db="EMBL/GenBank/DDBJ databases">
        <title>Genomic Encyclopedia of Type Strains, Phase IV (KMG-IV): sequencing the most valuable type-strain genomes for metagenomic binning, comparative biology and taxonomic classification.</title>
        <authorList>
            <person name="Goeker M."/>
        </authorList>
    </citation>
    <scope>NUCLEOTIDE SEQUENCE [LARGE SCALE GENOMIC DNA]</scope>
    <source>
        <strain evidence="1 2">DSM 43045</strain>
    </source>
</reference>
<gene>
    <name evidence="1" type="ORF">EV187_1140</name>
</gene>
<evidence type="ECO:0000313" key="1">
    <source>
        <dbReference type="EMBL" id="RZS68705.1"/>
    </source>
</evidence>